<keyword evidence="3" id="KW-1185">Reference proteome</keyword>
<proteinExistence type="predicted"/>
<dbReference type="Proteomes" id="UP001597460">
    <property type="component" value="Unassembled WGS sequence"/>
</dbReference>
<dbReference type="RefSeq" id="WP_390298795.1">
    <property type="nucleotide sequence ID" value="NZ_JBHULI010000003.1"/>
</dbReference>
<evidence type="ECO:0000313" key="3">
    <source>
        <dbReference type="Proteomes" id="UP001597460"/>
    </source>
</evidence>
<keyword evidence="1" id="KW-0472">Membrane</keyword>
<keyword evidence="1" id="KW-0812">Transmembrane</keyword>
<dbReference type="EMBL" id="JBHULI010000003">
    <property type="protein sequence ID" value="MFD2531546.1"/>
    <property type="molecule type" value="Genomic_DNA"/>
</dbReference>
<evidence type="ECO:0000256" key="1">
    <source>
        <dbReference type="SAM" id="Phobius"/>
    </source>
</evidence>
<reference evidence="3" key="1">
    <citation type="journal article" date="2019" name="Int. J. Syst. Evol. Microbiol.">
        <title>The Global Catalogue of Microorganisms (GCM) 10K type strain sequencing project: providing services to taxonomists for standard genome sequencing and annotation.</title>
        <authorList>
            <consortium name="The Broad Institute Genomics Platform"/>
            <consortium name="The Broad Institute Genome Sequencing Center for Infectious Disease"/>
            <person name="Wu L."/>
            <person name="Ma J."/>
        </authorList>
    </citation>
    <scope>NUCLEOTIDE SEQUENCE [LARGE SCALE GENOMIC DNA]</scope>
    <source>
        <strain evidence="3">KCTC 52042</strain>
    </source>
</reference>
<accession>A0ABW5JFM0</accession>
<protein>
    <submittedName>
        <fullName evidence="2">Uncharacterized protein</fullName>
    </submittedName>
</protein>
<evidence type="ECO:0000313" key="2">
    <source>
        <dbReference type="EMBL" id="MFD2531546.1"/>
    </source>
</evidence>
<organism evidence="2 3">
    <name type="scientific">Gracilimonas halophila</name>
    <dbReference type="NCBI Taxonomy" id="1834464"/>
    <lineage>
        <taxon>Bacteria</taxon>
        <taxon>Pseudomonadati</taxon>
        <taxon>Balneolota</taxon>
        <taxon>Balneolia</taxon>
        <taxon>Balneolales</taxon>
        <taxon>Balneolaceae</taxon>
        <taxon>Gracilimonas</taxon>
    </lineage>
</organism>
<sequence>MIIAIWSLVIVAITGFAVWVDFRAYQNKIRALLIILSGLLLIGFVAEPKWWPSESGSYALLTDGFESEYFNPNRYDVVYSLRDEDKYTSGRTWLSSISMIADEVPLGSGIDLFGFGVKEELPENYRWFDRLEDPGNGFILDDAPKQVEVGKRFEISITAQGAGDEDSIQVYKDGKLWQNQSVDQDSKIILEDQLNMQGPITYDLEWMKEDSLYTESLNIRAVQPELLTFGVLMYSPSFEINYLTEHFGNRGHAVISKTRVGQDRFRFDGINANTDQAESFIDNLNSMDVLILDSREYLELPLSAKEQIREAVQNGMDVILRSPSVESSQQWAEVFSDITGEEVNVQPINRLEERNWLPGFLQDNAEIITPSPLLNIDFIDLPEASEILHQSAGNEAVSVRILNGSGSVTGQLFYQTYGWLLEGEEEAYNSFWVDYLSRSVMLESSQIEVAPILPRRNEETKIFISQPSEFSDILIKPVFSSDSLKIPVSQTLQNLSVGETSFWPTESGWHFAEYENRKTWFYVYGDRWGYDDSVRKNEFTKKLITRSTPIDEAGSTTTKIPNWIWLIGFLLLQTTLWAERKFY</sequence>
<comment type="caution">
    <text evidence="2">The sequence shown here is derived from an EMBL/GenBank/DDBJ whole genome shotgun (WGS) entry which is preliminary data.</text>
</comment>
<feature type="transmembrane region" description="Helical" evidence="1">
    <location>
        <begin position="29"/>
        <end position="46"/>
    </location>
</feature>
<keyword evidence="1" id="KW-1133">Transmembrane helix</keyword>
<feature type="transmembrane region" description="Helical" evidence="1">
    <location>
        <begin position="6"/>
        <end position="22"/>
    </location>
</feature>
<gene>
    <name evidence="2" type="ORF">ACFSVN_03715</name>
</gene>
<name>A0ABW5JFM0_9BACT</name>